<evidence type="ECO:0000313" key="3">
    <source>
        <dbReference type="Proteomes" id="UP000216352"/>
    </source>
</evidence>
<dbReference type="Proteomes" id="UP000216352">
    <property type="component" value="Unassembled WGS sequence"/>
</dbReference>
<accession>A0A261FNJ9</accession>
<keyword evidence="3" id="KW-1185">Reference proteome</keyword>
<keyword evidence="1" id="KW-1133">Transmembrane helix</keyword>
<reference evidence="2 3" key="1">
    <citation type="journal article" date="2017" name="BMC Genomics">
        <title>Comparative genomic and phylogenomic analyses of the Bifidobacteriaceae family.</title>
        <authorList>
            <person name="Lugli G.A."/>
            <person name="Milani C."/>
            <person name="Turroni F."/>
            <person name="Duranti S."/>
            <person name="Mancabelli L."/>
            <person name="Mangifesta M."/>
            <person name="Ferrario C."/>
            <person name="Modesto M."/>
            <person name="Mattarelli P."/>
            <person name="Jiri K."/>
            <person name="van Sinderen D."/>
            <person name="Ventura M."/>
        </authorList>
    </citation>
    <scope>NUCLEOTIDE SEQUENCE [LARGE SCALE GENOMIC DNA]</scope>
    <source>
        <strain evidence="2 3">DSM 28807</strain>
    </source>
</reference>
<evidence type="ECO:0000256" key="1">
    <source>
        <dbReference type="SAM" id="Phobius"/>
    </source>
</evidence>
<protein>
    <submittedName>
        <fullName evidence="2">Uncharacterized protein</fullName>
    </submittedName>
</protein>
<feature type="transmembrane region" description="Helical" evidence="1">
    <location>
        <begin position="6"/>
        <end position="30"/>
    </location>
</feature>
<gene>
    <name evidence="2" type="ORF">BLEM_1678</name>
</gene>
<dbReference type="STRING" id="1603886.GCA_001895165_02250"/>
<keyword evidence="1" id="KW-0472">Membrane</keyword>
<dbReference type="SUPFAM" id="SSF103473">
    <property type="entry name" value="MFS general substrate transporter"/>
    <property type="match status" value="1"/>
</dbReference>
<feature type="transmembrane region" description="Helical" evidence="1">
    <location>
        <begin position="66"/>
        <end position="87"/>
    </location>
</feature>
<dbReference type="RefSeq" id="WP_072727084.1">
    <property type="nucleotide sequence ID" value="NZ_BDIS01000035.1"/>
</dbReference>
<comment type="caution">
    <text evidence="2">The sequence shown here is derived from an EMBL/GenBank/DDBJ whole genome shotgun (WGS) entry which is preliminary data.</text>
</comment>
<proteinExistence type="predicted"/>
<dbReference type="OrthoDB" id="9920145at2"/>
<sequence>MPVALIFMVISIGLTLLFAAVGLILNFLIAPLRTLALILQKIAGCIGVILTLLAVYFWFAEQTPPGWDVIAIIVCCIIVGIVTQWFIERPTRAERKAMEAEAEQRRQWEQQQVEFRKWQQHRQLSNADDADSWMNR</sequence>
<dbReference type="AlphaFoldDB" id="A0A261FNJ9"/>
<keyword evidence="1" id="KW-0812">Transmembrane</keyword>
<organism evidence="2 3">
    <name type="scientific">Bifidobacterium lemurum</name>
    <dbReference type="NCBI Taxonomy" id="1603886"/>
    <lineage>
        <taxon>Bacteria</taxon>
        <taxon>Bacillati</taxon>
        <taxon>Actinomycetota</taxon>
        <taxon>Actinomycetes</taxon>
        <taxon>Bifidobacteriales</taxon>
        <taxon>Bifidobacteriaceae</taxon>
        <taxon>Bifidobacterium</taxon>
    </lineage>
</organism>
<dbReference type="EMBL" id="MWWX01000013">
    <property type="protein sequence ID" value="OZG60709.1"/>
    <property type="molecule type" value="Genomic_DNA"/>
</dbReference>
<feature type="transmembrane region" description="Helical" evidence="1">
    <location>
        <begin position="42"/>
        <end position="60"/>
    </location>
</feature>
<name>A0A261FNJ9_9BIFI</name>
<evidence type="ECO:0000313" key="2">
    <source>
        <dbReference type="EMBL" id="OZG60709.1"/>
    </source>
</evidence>
<dbReference type="InterPro" id="IPR036259">
    <property type="entry name" value="MFS_trans_sf"/>
</dbReference>